<dbReference type="AlphaFoldDB" id="A0A3S3UQC6"/>
<protein>
    <submittedName>
        <fullName evidence="4">Nitronate monooxygenase</fullName>
    </submittedName>
</protein>
<gene>
    <name evidence="4" type="ORF">EOI86_01935</name>
</gene>
<dbReference type="EMBL" id="SADE01000001">
    <property type="protein sequence ID" value="RVU38088.1"/>
    <property type="molecule type" value="Genomic_DNA"/>
</dbReference>
<comment type="caution">
    <text evidence="4">The sequence shown here is derived from an EMBL/GenBank/DDBJ whole genome shotgun (WGS) entry which is preliminary data.</text>
</comment>
<keyword evidence="5" id="KW-1185">Reference proteome</keyword>
<proteinExistence type="predicted"/>
<keyword evidence="2" id="KW-0288">FMN</keyword>
<reference evidence="5" key="1">
    <citation type="submission" date="2019-01" db="EMBL/GenBank/DDBJ databases">
        <title>Gri0909 isolated from a small marine red alga.</title>
        <authorList>
            <person name="Kim J."/>
            <person name="Jeong S.E."/>
            <person name="Jeon C.O."/>
        </authorList>
    </citation>
    <scope>NUCLEOTIDE SEQUENCE [LARGE SCALE GENOMIC DNA]</scope>
    <source>
        <strain evidence="5">Gri0909</strain>
    </source>
</reference>
<dbReference type="Pfam" id="PF03060">
    <property type="entry name" value="NMO"/>
    <property type="match status" value="1"/>
</dbReference>
<evidence type="ECO:0000256" key="3">
    <source>
        <dbReference type="ARBA" id="ARBA00023002"/>
    </source>
</evidence>
<evidence type="ECO:0000256" key="2">
    <source>
        <dbReference type="ARBA" id="ARBA00022643"/>
    </source>
</evidence>
<evidence type="ECO:0000313" key="4">
    <source>
        <dbReference type="EMBL" id="RVU38088.1"/>
    </source>
</evidence>
<keyword evidence="3" id="KW-0560">Oxidoreductase</keyword>
<dbReference type="PANTHER" id="PTHR32332:SF20">
    <property type="entry name" value="2-NITROPROPANE DIOXYGENASE-LIKE PROTEIN"/>
    <property type="match status" value="1"/>
</dbReference>
<dbReference type="InterPro" id="IPR013785">
    <property type="entry name" value="Aldolase_TIM"/>
</dbReference>
<accession>A0A3S3UQC6</accession>
<dbReference type="PANTHER" id="PTHR32332">
    <property type="entry name" value="2-NITROPROPANE DIOXYGENASE"/>
    <property type="match status" value="1"/>
</dbReference>
<dbReference type="Proteomes" id="UP000287447">
    <property type="component" value="Unassembled WGS sequence"/>
</dbReference>
<dbReference type="InterPro" id="IPR004136">
    <property type="entry name" value="NMO"/>
</dbReference>
<dbReference type="OrthoDB" id="9778912at2"/>
<dbReference type="Gene3D" id="3.20.20.70">
    <property type="entry name" value="Aldolase class I"/>
    <property type="match status" value="1"/>
</dbReference>
<keyword evidence="4" id="KW-0503">Monooxygenase</keyword>
<evidence type="ECO:0000256" key="1">
    <source>
        <dbReference type="ARBA" id="ARBA00022630"/>
    </source>
</evidence>
<sequence length="337" mass="36019">MAQLFKTRITDLFGIEHPLICGGLMWLSDANYVAASVNAGGMGFMTAKTFPDPEAFRAELQKCRELTGGKRFGVNLYLSMQPGSNDMLHTHVDIMLDEGVDIVETAGMPPQEFLGDLKSAGVIINHKVASIKHAAKAESLGVDAVTIVGAECGGHPGLDLVGTMVQTAAAAQSLTIPYIVGGGIGHGSQVAAALAMGADAVVMGSRMTVSEEIWAHRAYKDKVVEASERDTRLIMSSFRNTYRAYDNEDARSVSKLESEGVTDYEEYKPFVAGIHQKEAYTSGDWNKGVLSLGQSAVFATEVKPVADIFADILEEARLAAERLDNMRFPAAAAGQVA</sequence>
<dbReference type="RefSeq" id="WP_127763460.1">
    <property type="nucleotide sequence ID" value="NZ_SADE01000001.1"/>
</dbReference>
<keyword evidence="1" id="KW-0285">Flavoprotein</keyword>
<name>A0A3S3UQC6_9PROT</name>
<organism evidence="4 5">
    <name type="scientific">Hwanghaeella grinnelliae</name>
    <dbReference type="NCBI Taxonomy" id="2500179"/>
    <lineage>
        <taxon>Bacteria</taxon>
        <taxon>Pseudomonadati</taxon>
        <taxon>Pseudomonadota</taxon>
        <taxon>Alphaproteobacteria</taxon>
        <taxon>Rhodospirillales</taxon>
        <taxon>Rhodospirillaceae</taxon>
        <taxon>Hwanghaeella</taxon>
    </lineage>
</organism>
<dbReference type="SUPFAM" id="SSF51412">
    <property type="entry name" value="Inosine monophosphate dehydrogenase (IMPDH)"/>
    <property type="match status" value="1"/>
</dbReference>
<dbReference type="CDD" id="cd04730">
    <property type="entry name" value="NPD_like"/>
    <property type="match status" value="1"/>
</dbReference>
<evidence type="ECO:0000313" key="5">
    <source>
        <dbReference type="Proteomes" id="UP000287447"/>
    </source>
</evidence>
<dbReference type="GO" id="GO:0018580">
    <property type="term" value="F:nitronate monooxygenase activity"/>
    <property type="evidence" value="ECO:0007669"/>
    <property type="project" value="InterPro"/>
</dbReference>